<organism evidence="3 4">
    <name type="scientific">Nezara viridula</name>
    <name type="common">Southern green stink bug</name>
    <name type="synonym">Cimex viridulus</name>
    <dbReference type="NCBI Taxonomy" id="85310"/>
    <lineage>
        <taxon>Eukaryota</taxon>
        <taxon>Metazoa</taxon>
        <taxon>Ecdysozoa</taxon>
        <taxon>Arthropoda</taxon>
        <taxon>Hexapoda</taxon>
        <taxon>Insecta</taxon>
        <taxon>Pterygota</taxon>
        <taxon>Neoptera</taxon>
        <taxon>Paraneoptera</taxon>
        <taxon>Hemiptera</taxon>
        <taxon>Heteroptera</taxon>
        <taxon>Panheteroptera</taxon>
        <taxon>Pentatomomorpha</taxon>
        <taxon>Pentatomoidea</taxon>
        <taxon>Pentatomidae</taxon>
        <taxon>Pentatominae</taxon>
        <taxon>Nezara</taxon>
    </lineage>
</organism>
<dbReference type="PANTHER" id="PTHR15239:SF6">
    <property type="entry name" value="RIBOSOME QUALITY CONTROL COMPLEX SUBUNIT NEMF"/>
    <property type="match status" value="1"/>
</dbReference>
<protein>
    <recommendedName>
        <fullName evidence="2">NFACT RNA-binding domain-containing protein</fullName>
    </recommendedName>
</protein>
<gene>
    <name evidence="3" type="ORF">NEZAVI_LOCUS4592</name>
</gene>
<dbReference type="GO" id="GO:0043023">
    <property type="term" value="F:ribosomal large subunit binding"/>
    <property type="evidence" value="ECO:0007669"/>
    <property type="project" value="TreeGrafter"/>
</dbReference>
<sequence length="136" mass="14848">MGPTTPTWKKINVQKTELKGKPDVSNGKRPKRSQWTKSLVCDSDPFAESNMDLELIEVDLDLSLSAFANAKRYMKAGDLYVHADVQGASSVIIKNPSGKPVPPRTLDEAGLMAAIHGPNLWGLPTDILENHISIPD</sequence>
<accession>A0A9P0E503</accession>
<evidence type="ECO:0000256" key="1">
    <source>
        <dbReference type="SAM" id="MobiDB-lite"/>
    </source>
</evidence>
<dbReference type="InterPro" id="IPR051608">
    <property type="entry name" value="RQC_Subunit_NEMF"/>
</dbReference>
<reference evidence="3" key="1">
    <citation type="submission" date="2022-01" db="EMBL/GenBank/DDBJ databases">
        <authorList>
            <person name="King R."/>
        </authorList>
    </citation>
    <scope>NUCLEOTIDE SEQUENCE</scope>
</reference>
<evidence type="ECO:0000313" key="4">
    <source>
        <dbReference type="Proteomes" id="UP001152798"/>
    </source>
</evidence>
<dbReference type="GO" id="GO:1990112">
    <property type="term" value="C:RQC complex"/>
    <property type="evidence" value="ECO:0007669"/>
    <property type="project" value="TreeGrafter"/>
</dbReference>
<feature type="region of interest" description="Disordered" evidence="1">
    <location>
        <begin position="1"/>
        <end position="36"/>
    </location>
</feature>
<proteinExistence type="predicted"/>
<evidence type="ECO:0000259" key="2">
    <source>
        <dbReference type="Pfam" id="PF05670"/>
    </source>
</evidence>
<dbReference type="OrthoDB" id="207084at2759"/>
<dbReference type="GO" id="GO:1990116">
    <property type="term" value="P:ribosome-associated ubiquitin-dependent protein catabolic process"/>
    <property type="evidence" value="ECO:0007669"/>
    <property type="project" value="TreeGrafter"/>
</dbReference>
<dbReference type="InterPro" id="IPR008532">
    <property type="entry name" value="NFACT_RNA-bd"/>
</dbReference>
<dbReference type="GO" id="GO:0000049">
    <property type="term" value="F:tRNA binding"/>
    <property type="evidence" value="ECO:0007669"/>
    <property type="project" value="TreeGrafter"/>
</dbReference>
<dbReference type="AlphaFoldDB" id="A0A9P0E503"/>
<name>A0A9P0E503_NEZVI</name>
<evidence type="ECO:0000313" key="3">
    <source>
        <dbReference type="EMBL" id="CAH1394029.1"/>
    </source>
</evidence>
<keyword evidence="4" id="KW-1185">Reference proteome</keyword>
<dbReference type="EMBL" id="OV725078">
    <property type="protein sequence ID" value="CAH1394029.1"/>
    <property type="molecule type" value="Genomic_DNA"/>
</dbReference>
<dbReference type="Proteomes" id="UP001152798">
    <property type="component" value="Chromosome 2"/>
</dbReference>
<dbReference type="Pfam" id="PF05670">
    <property type="entry name" value="NFACT-R_1"/>
    <property type="match status" value="1"/>
</dbReference>
<feature type="domain" description="NFACT RNA-binding" evidence="2">
    <location>
        <begin position="71"/>
        <end position="114"/>
    </location>
</feature>
<dbReference type="GO" id="GO:0072344">
    <property type="term" value="P:rescue of stalled ribosome"/>
    <property type="evidence" value="ECO:0007669"/>
    <property type="project" value="TreeGrafter"/>
</dbReference>
<dbReference type="PANTHER" id="PTHR15239">
    <property type="entry name" value="NUCLEAR EXPORT MEDIATOR FACTOR NEMF"/>
    <property type="match status" value="1"/>
</dbReference>